<protein>
    <submittedName>
        <fullName evidence="1">Uncharacterized protein</fullName>
    </submittedName>
</protein>
<organism evidence="1 2">
    <name type="scientific">Planktotalea frisia</name>
    <dbReference type="NCBI Taxonomy" id="696762"/>
    <lineage>
        <taxon>Bacteria</taxon>
        <taxon>Pseudomonadati</taxon>
        <taxon>Pseudomonadota</taxon>
        <taxon>Alphaproteobacteria</taxon>
        <taxon>Rhodobacterales</taxon>
        <taxon>Paracoccaceae</taxon>
        <taxon>Planktotalea</taxon>
    </lineage>
</organism>
<keyword evidence="2" id="KW-1185">Reference proteome</keyword>
<dbReference type="Proteomes" id="UP000184514">
    <property type="component" value="Unassembled WGS sequence"/>
</dbReference>
<proteinExistence type="predicted"/>
<dbReference type="STRING" id="696762.PFRI_20580"/>
<reference evidence="1 2" key="1">
    <citation type="submission" date="2016-10" db="EMBL/GenBank/DDBJ databases">
        <title>Genome sequence of Planktotalea frisia SH6-1.</title>
        <authorList>
            <person name="Poehlein A."/>
            <person name="Bakenhus I."/>
            <person name="Voget S."/>
            <person name="Brinkhoff T."/>
            <person name="Simon M."/>
        </authorList>
    </citation>
    <scope>NUCLEOTIDE SEQUENCE [LARGE SCALE GENOMIC DNA]</scope>
    <source>
        <strain evidence="1 2">SH6-1</strain>
    </source>
</reference>
<name>A0A1L9NWL4_9RHOB</name>
<accession>A0A1L9NWL4</accession>
<sequence length="57" mass="6433">MSSAKKSWKDVKPVLSGFSSAQLLGLVQDLYRLNAENASFMHSRFLSEVVRQNWTAC</sequence>
<dbReference type="AlphaFoldDB" id="A0A1L9NWL4"/>
<dbReference type="EMBL" id="MLCB01000135">
    <property type="protein sequence ID" value="OJI93676.1"/>
    <property type="molecule type" value="Genomic_DNA"/>
</dbReference>
<evidence type="ECO:0000313" key="1">
    <source>
        <dbReference type="EMBL" id="OJI93676.1"/>
    </source>
</evidence>
<gene>
    <name evidence="1" type="ORF">PFRI_20580</name>
</gene>
<evidence type="ECO:0000313" key="2">
    <source>
        <dbReference type="Proteomes" id="UP000184514"/>
    </source>
</evidence>
<comment type="caution">
    <text evidence="1">The sequence shown here is derived from an EMBL/GenBank/DDBJ whole genome shotgun (WGS) entry which is preliminary data.</text>
</comment>